<evidence type="ECO:0000256" key="13">
    <source>
        <dbReference type="ARBA" id="ARBA00023242"/>
    </source>
</evidence>
<feature type="compositionally biased region" description="Low complexity" evidence="15">
    <location>
        <begin position="1532"/>
        <end position="1541"/>
    </location>
</feature>
<evidence type="ECO:0000256" key="3">
    <source>
        <dbReference type="ARBA" id="ARBA00022478"/>
    </source>
</evidence>
<dbReference type="Proteomes" id="UP001150062">
    <property type="component" value="Unassembled WGS sequence"/>
</dbReference>
<evidence type="ECO:0000256" key="7">
    <source>
        <dbReference type="ARBA" id="ARBA00022723"/>
    </source>
</evidence>
<evidence type="ECO:0000259" key="16">
    <source>
        <dbReference type="SMART" id="SM00663"/>
    </source>
</evidence>
<keyword evidence="11" id="KW-0238">DNA-binding</keyword>
<dbReference type="SMART" id="SM00663">
    <property type="entry name" value="RPOLA_N"/>
    <property type="match status" value="1"/>
</dbReference>
<dbReference type="InterPro" id="IPR042102">
    <property type="entry name" value="RNA_pol_Rpb1_3_sf"/>
</dbReference>
<dbReference type="Gene3D" id="2.40.40.20">
    <property type="match status" value="1"/>
</dbReference>
<dbReference type="Gene3D" id="6.10.250.2940">
    <property type="match status" value="1"/>
</dbReference>
<dbReference type="Pfam" id="PF04990">
    <property type="entry name" value="RNA_pol_Rpb1_7"/>
    <property type="match status" value="1"/>
</dbReference>
<feature type="domain" description="RNA polymerase N-terminal" evidence="16">
    <location>
        <begin position="236"/>
        <end position="539"/>
    </location>
</feature>
<dbReference type="PROSITE" id="PS00115">
    <property type="entry name" value="RNA_POL_II_REPEAT"/>
    <property type="match status" value="2"/>
</dbReference>
<feature type="compositionally biased region" description="Low complexity" evidence="15">
    <location>
        <begin position="1592"/>
        <end position="1759"/>
    </location>
</feature>
<evidence type="ECO:0000256" key="1">
    <source>
        <dbReference type="ARBA" id="ARBA00004123"/>
    </source>
</evidence>
<dbReference type="GO" id="GO:0000428">
    <property type="term" value="C:DNA-directed RNA polymerase complex"/>
    <property type="evidence" value="ECO:0007669"/>
    <property type="project" value="UniProtKB-KW"/>
</dbReference>
<dbReference type="Pfam" id="PF04998">
    <property type="entry name" value="RNA_pol_Rpb1_5"/>
    <property type="match status" value="1"/>
</dbReference>
<sequence length="1769" mass="198414">MFESTKEIKKVREFQFGILSPDEIRRMSVAHITHTEMYDNGRPKIGGLADPRLGSVDHLPCQTCGGGDLICPGHFGDLELVRPLYHIGFLTTVVKILNCTNEDFIETLKIKKPKNRLREISKLCSNKLICKCKTEIIRDHDLGMRLFGSEDVPEAKEEDGKIVWVRKAGCMNELPKVRRKLLSITGDFPNVKNENSKLRKEGKQTLQPKEVLNILKGISDSDCRAMGLDPEHARPEWMLFTIIPVPPLTIRPSVQADAVRRSEDDLTYKLNEIIKINNILKRQESGGASLHIIQENTQLLQHHIATLITNEIPGVRQAVHRSGRPIKSLSERLKGKEGRIRGHLMGKRCDFSARTVITPDPTIGIDQVGVPRSVCKNLTYPEIVTPLNIQKLEELVFNGPEEIKGANFIIREDGSRIDLRYARNTTDLHLELGYTVERHLEDDDIIVFNRQPSLHKMSMMGHRIVVMPYSTFRVNLSVTTPYNADFDGDEMNLHVPQDALSRSEVYNLMMVPSQIISPQTNGPIIGTVQDSLIGCKLFTKRNTFLEKDQVMNLCMWIEEFDGKIPIPAILKPKPLWTGKQIISMFLPRINMIRFSRTHPDEEKTDISPGDTKVIIDRGNLIAGILDKATLGTSRGSLHHVIVNEHGTMVAKKMLNQIQTVINNWLVGEGYSIGIGDTIADKKTLEEISKTIREHKQQVTELIIKARNGKLDQRTGLTLFESFEDRVNGVLNEAVEKSGKRTRQSLKETNNIKNMVTSGSKGNWINISQIIACVGQQNVEGKRIPYGYKLRTLPHFTKDDLGPESRGFVENSYLRGLTPQEFFFHAMGGREGLVDTAVKTAETGYIQRRLVKSMEDVQVKYDGTVRNSLGEIIQFIYGEDGMDSLQIENQKLDLLEMDNSKIEEIYKFETKQRSFGKGYMLEEVIEDIKTNRSVQDKLQQEFVQLIKDKEHLATKIFTNGDTKVPLPNNIDRLIFNAIKIFEIRGDKPSDLHPTQVIEKIKSLCDTLVIVEGDDIISKEHQVNSTLIYKMLLRMKLSSKRVIQEYKLDSTAFDWVLGEIENNFLQSRVDPGESTGSLAAQSIGEPATQMTLNTFHYAGVSSKNVTLGVPRLIEIINVATNIKTPSLTVFINEYDSDIAKQVQRDLEYTTLKDVSVQTEIYYDPDPLQSCIEEDIEFVRRYYQTEEYRPGQFSSWLLRMELSKAVLADKFLEIEEVGDLIIEEWENQISCICSDQNSEKLILRIRLANSEEDQLMEKSEDGEMFAIANEQSQDKILRQLEGHLLGEIILKGIKGITKVSMNERKKSVYDREVGKFSQVEEFVLDTSGVNLLQVLSHPDVDHVRTMSNDIIETLSVLGIEATRGALLKELRDVISFDGSYVNYRHLATLSDVMCNKGALMAITRHGINRSDAGPLMRSSFEETADILLDAAIFGERDPLYGVSENILLGKIAPIGTGSFGILLDEPMLKHAVEIPMRGKISDQEYFGESYSPSGMTSPNTETPFTNISTPSGFSQTSTPFESAFSPYTESSSFNSNVSFSPNVSGQRQDSYQNFVGSYGKSTPYSPSSPRNSFSPVSPNYSNFQAKNPYQGFNNSSSIGSYSPTSPFGSYSPNSPKNYSPSSPKTYSPSSPKTYSPSSPKTYSPSSPKTYSPSSPKTYSPSSPKTYSPSSPKTYSPSSPKTYSPSSPKTYSPSSPKTYSPSSPKTYSPSSPKTYSPSSPKTYSPSSPKTYSPSSPKTYSPSSPKTYSPSSPKTYSPKTPNSPNLDKKQNKKY</sequence>
<keyword evidence="4" id="KW-0597">Phosphoprotein</keyword>
<dbReference type="Pfam" id="PF05000">
    <property type="entry name" value="RNA_pol_Rpb1_4"/>
    <property type="match status" value="1"/>
</dbReference>
<evidence type="ECO:0000256" key="6">
    <source>
        <dbReference type="ARBA" id="ARBA00022695"/>
    </source>
</evidence>
<dbReference type="CDD" id="cd02733">
    <property type="entry name" value="RNAP_II_RPB1_N"/>
    <property type="match status" value="1"/>
</dbReference>
<evidence type="ECO:0000256" key="5">
    <source>
        <dbReference type="ARBA" id="ARBA00022679"/>
    </source>
</evidence>
<accession>A0ABQ8YMP1</accession>
<protein>
    <recommendedName>
        <fullName evidence="14">DNA-directed RNA polymerase subunit</fullName>
        <ecNumber evidence="14">2.7.7.6</ecNumber>
    </recommendedName>
</protein>
<dbReference type="Gene3D" id="6.20.50.80">
    <property type="match status" value="1"/>
</dbReference>
<dbReference type="InterPro" id="IPR007066">
    <property type="entry name" value="RNA_pol_Rpb1_3"/>
</dbReference>
<dbReference type="InterPro" id="IPR007083">
    <property type="entry name" value="RNA_pol_Rpb1_4"/>
</dbReference>
<dbReference type="InterPro" id="IPR007081">
    <property type="entry name" value="RNA_pol_Rpb1_5"/>
</dbReference>
<evidence type="ECO:0000256" key="12">
    <source>
        <dbReference type="ARBA" id="ARBA00023163"/>
    </source>
</evidence>
<dbReference type="InterPro" id="IPR044893">
    <property type="entry name" value="RNA_pol_Rpb1_clamp_domain"/>
</dbReference>
<dbReference type="InterPro" id="IPR045867">
    <property type="entry name" value="DNA-dir_RpoC_beta_prime"/>
</dbReference>
<comment type="catalytic activity">
    <reaction evidence="14">
        <text>RNA(n) + a ribonucleoside 5'-triphosphate = RNA(n+1) + diphosphate</text>
        <dbReference type="Rhea" id="RHEA:21248"/>
        <dbReference type="Rhea" id="RHEA-COMP:14527"/>
        <dbReference type="Rhea" id="RHEA-COMP:17342"/>
        <dbReference type="ChEBI" id="CHEBI:33019"/>
        <dbReference type="ChEBI" id="CHEBI:61557"/>
        <dbReference type="ChEBI" id="CHEBI:140395"/>
        <dbReference type="EC" id="2.7.7.6"/>
    </reaction>
</comment>
<dbReference type="InterPro" id="IPR007075">
    <property type="entry name" value="RNA_pol_Rpb1_6"/>
</dbReference>
<comment type="function">
    <text evidence="14">DNA-dependent RNA polymerase catalyzes the transcription of DNA into RNA using the four ribonucleoside triphosphates as substrates.</text>
</comment>
<evidence type="ECO:0000256" key="14">
    <source>
        <dbReference type="RuleBase" id="RU004279"/>
    </source>
</evidence>
<dbReference type="EMBL" id="JAOAOG010000140">
    <property type="protein sequence ID" value="KAJ6245868.1"/>
    <property type="molecule type" value="Genomic_DNA"/>
</dbReference>
<dbReference type="Gene3D" id="3.30.1490.180">
    <property type="entry name" value="RNA polymerase ii"/>
    <property type="match status" value="1"/>
</dbReference>
<dbReference type="Pfam" id="PF04983">
    <property type="entry name" value="RNA_pol_Rpb1_3"/>
    <property type="match status" value="1"/>
</dbReference>
<dbReference type="Gene3D" id="4.10.860.120">
    <property type="entry name" value="RNA polymerase II, clamp domain"/>
    <property type="match status" value="1"/>
</dbReference>
<keyword evidence="10" id="KW-0460">Magnesium</keyword>
<keyword evidence="7" id="KW-0479">Metal-binding</keyword>
<keyword evidence="5 14" id="KW-0808">Transferase</keyword>
<organism evidence="17 18">
    <name type="scientific">Anaeramoeba flamelloides</name>
    <dbReference type="NCBI Taxonomy" id="1746091"/>
    <lineage>
        <taxon>Eukaryota</taxon>
        <taxon>Metamonada</taxon>
        <taxon>Anaeramoebidae</taxon>
        <taxon>Anaeramoeba</taxon>
    </lineage>
</organism>
<dbReference type="Pfam" id="PF04992">
    <property type="entry name" value="RNA_pol_Rpb1_6"/>
    <property type="match status" value="1"/>
</dbReference>
<comment type="caution">
    <text evidence="17">The sequence shown here is derived from an EMBL/GenBank/DDBJ whole genome shotgun (WGS) entry which is preliminary data.</text>
</comment>
<keyword evidence="13" id="KW-0539">Nucleus</keyword>
<dbReference type="InterPro" id="IPR038120">
    <property type="entry name" value="Rpb1_funnel_sf"/>
</dbReference>
<dbReference type="Gene3D" id="1.10.274.100">
    <property type="entry name" value="RNA polymerase Rpb1, domain 3"/>
    <property type="match status" value="1"/>
</dbReference>
<dbReference type="NCBIfam" id="NF006336">
    <property type="entry name" value="PRK08566.1"/>
    <property type="match status" value="1"/>
</dbReference>
<feature type="region of interest" description="Disordered" evidence="15">
    <location>
        <begin position="1532"/>
        <end position="1769"/>
    </location>
</feature>
<evidence type="ECO:0000256" key="4">
    <source>
        <dbReference type="ARBA" id="ARBA00022553"/>
    </source>
</evidence>
<feature type="compositionally biased region" description="Polar residues" evidence="15">
    <location>
        <begin position="1542"/>
        <end position="1591"/>
    </location>
</feature>
<evidence type="ECO:0000256" key="9">
    <source>
        <dbReference type="ARBA" id="ARBA00022833"/>
    </source>
</evidence>
<keyword evidence="12 14" id="KW-0804">Transcription</keyword>
<dbReference type="InterPro" id="IPR007080">
    <property type="entry name" value="RNA_pol_Rpb1_1"/>
</dbReference>
<evidence type="ECO:0000256" key="15">
    <source>
        <dbReference type="SAM" id="MobiDB-lite"/>
    </source>
</evidence>
<dbReference type="InterPro" id="IPR000722">
    <property type="entry name" value="RNA_pol_asu"/>
</dbReference>
<feature type="region of interest" description="Disordered" evidence="15">
    <location>
        <begin position="1482"/>
        <end position="1517"/>
    </location>
</feature>
<dbReference type="Gene3D" id="1.10.150.390">
    <property type="match status" value="1"/>
</dbReference>
<comment type="similarity">
    <text evidence="2 14">Belongs to the RNA polymerase beta' chain family.</text>
</comment>
<feature type="compositionally biased region" description="Polar residues" evidence="15">
    <location>
        <begin position="1487"/>
        <end position="1517"/>
    </location>
</feature>
<dbReference type="PANTHER" id="PTHR19376">
    <property type="entry name" value="DNA-DIRECTED RNA POLYMERASE"/>
    <property type="match status" value="1"/>
</dbReference>
<dbReference type="InterPro" id="IPR006592">
    <property type="entry name" value="RNA_pol_N"/>
</dbReference>
<evidence type="ECO:0000313" key="17">
    <source>
        <dbReference type="EMBL" id="KAJ6245868.1"/>
    </source>
</evidence>
<dbReference type="CDD" id="cd02584">
    <property type="entry name" value="RNAP_II_Rpb1_C"/>
    <property type="match status" value="1"/>
</dbReference>
<keyword evidence="9" id="KW-0862">Zinc</keyword>
<gene>
    <name evidence="17" type="ORF">M0813_19626</name>
</gene>
<dbReference type="InterPro" id="IPR000684">
    <property type="entry name" value="RNA_pol_II_repeat_euk"/>
</dbReference>
<dbReference type="Pfam" id="PF04997">
    <property type="entry name" value="RNA_pol_Rpb1_1"/>
    <property type="match status" value="1"/>
</dbReference>
<evidence type="ECO:0000256" key="8">
    <source>
        <dbReference type="ARBA" id="ARBA00022737"/>
    </source>
</evidence>
<reference evidence="17" key="1">
    <citation type="submission" date="2022-08" db="EMBL/GenBank/DDBJ databases">
        <title>Novel sulfate-reducing endosymbionts in the free-living metamonad Anaeramoeba.</title>
        <authorList>
            <person name="Jerlstrom-Hultqvist J."/>
            <person name="Cepicka I."/>
            <person name="Gallot-Lavallee L."/>
            <person name="Salas-Leiva D."/>
            <person name="Curtis B.A."/>
            <person name="Zahonova K."/>
            <person name="Pipaliya S."/>
            <person name="Dacks J."/>
            <person name="Roger A.J."/>
        </authorList>
    </citation>
    <scope>NUCLEOTIDE SEQUENCE</scope>
    <source>
        <strain evidence="17">Schooner1</strain>
    </source>
</reference>
<dbReference type="PANTHER" id="PTHR19376:SF37">
    <property type="entry name" value="DNA-DIRECTED RNA POLYMERASE II SUBUNIT RPB1"/>
    <property type="match status" value="1"/>
</dbReference>
<keyword evidence="8" id="KW-0677">Repeat</keyword>
<dbReference type="InterPro" id="IPR038593">
    <property type="entry name" value="RNA_pol_Rpb1_7_sf"/>
</dbReference>
<evidence type="ECO:0000256" key="2">
    <source>
        <dbReference type="ARBA" id="ARBA00006460"/>
    </source>
</evidence>
<evidence type="ECO:0000256" key="11">
    <source>
        <dbReference type="ARBA" id="ARBA00023125"/>
    </source>
</evidence>
<keyword evidence="18" id="KW-1185">Reference proteome</keyword>
<dbReference type="InterPro" id="IPR007073">
    <property type="entry name" value="RNA_pol_Rpb1_7"/>
</dbReference>
<dbReference type="Gene3D" id="3.30.1360.140">
    <property type="match status" value="1"/>
</dbReference>
<evidence type="ECO:0000313" key="18">
    <source>
        <dbReference type="Proteomes" id="UP001150062"/>
    </source>
</evidence>
<name>A0ABQ8YMP1_9EUKA</name>
<dbReference type="EC" id="2.7.7.6" evidence="14"/>
<dbReference type="SUPFAM" id="SSF64484">
    <property type="entry name" value="beta and beta-prime subunits of DNA dependent RNA-polymerase"/>
    <property type="match status" value="1"/>
</dbReference>
<evidence type="ECO:0000256" key="10">
    <source>
        <dbReference type="ARBA" id="ARBA00022842"/>
    </source>
</evidence>
<proteinExistence type="inferred from homology"/>
<keyword evidence="3 14" id="KW-0240">DNA-directed RNA polymerase</keyword>
<comment type="subcellular location">
    <subcellularLocation>
        <location evidence="1">Nucleus</location>
    </subcellularLocation>
</comment>
<keyword evidence="6 14" id="KW-0548">Nucleotidyltransferase</keyword>
<dbReference type="Gene3D" id="1.10.132.30">
    <property type="match status" value="1"/>
</dbReference>
<dbReference type="Pfam" id="PF00623">
    <property type="entry name" value="RNA_pol_Rpb1_2"/>
    <property type="match status" value="1"/>
</dbReference>